<dbReference type="RefSeq" id="WP_380839678.1">
    <property type="nucleotide sequence ID" value="NZ_JBHSFP010000005.1"/>
</dbReference>
<gene>
    <name evidence="1" type="ORF">ACFO60_10725</name>
</gene>
<protein>
    <submittedName>
        <fullName evidence="1">Uncharacterized protein</fullName>
    </submittedName>
</protein>
<evidence type="ECO:0000313" key="1">
    <source>
        <dbReference type="EMBL" id="MFC4531236.1"/>
    </source>
</evidence>
<dbReference type="EMBL" id="JBHSFP010000005">
    <property type="protein sequence ID" value="MFC4531236.1"/>
    <property type="molecule type" value="Genomic_DNA"/>
</dbReference>
<comment type="caution">
    <text evidence="1">The sequence shown here is derived from an EMBL/GenBank/DDBJ whole genome shotgun (WGS) entry which is preliminary data.</text>
</comment>
<sequence length="129" mass="14029">MKPGGMDADMGGEHHALLATLQHGLAEYGIFARLAETPPYAAGPEPGDALPRVPPWLEIVGRDGEARAAVTVVRAAQRFSYRVNPRMGDAYRMLFPVDEIAEAVAYIIAEARKWEDDHSRAGERACRGG</sequence>
<name>A0ABV9CDN2_9ACTN</name>
<evidence type="ECO:0000313" key="2">
    <source>
        <dbReference type="Proteomes" id="UP001596004"/>
    </source>
</evidence>
<reference evidence="2" key="1">
    <citation type="journal article" date="2019" name="Int. J. Syst. Evol. Microbiol.">
        <title>The Global Catalogue of Microorganisms (GCM) 10K type strain sequencing project: providing services to taxonomists for standard genome sequencing and annotation.</title>
        <authorList>
            <consortium name="The Broad Institute Genomics Platform"/>
            <consortium name="The Broad Institute Genome Sequencing Center for Infectious Disease"/>
            <person name="Wu L."/>
            <person name="Ma J."/>
        </authorList>
    </citation>
    <scope>NUCLEOTIDE SEQUENCE [LARGE SCALE GENOMIC DNA]</scope>
    <source>
        <strain evidence="2">CGMCC 4.7132</strain>
    </source>
</reference>
<accession>A0ABV9CDN2</accession>
<keyword evidence="2" id="KW-1185">Reference proteome</keyword>
<organism evidence="1 2">
    <name type="scientific">Sphaerisporangium dianthi</name>
    <dbReference type="NCBI Taxonomy" id="1436120"/>
    <lineage>
        <taxon>Bacteria</taxon>
        <taxon>Bacillati</taxon>
        <taxon>Actinomycetota</taxon>
        <taxon>Actinomycetes</taxon>
        <taxon>Streptosporangiales</taxon>
        <taxon>Streptosporangiaceae</taxon>
        <taxon>Sphaerisporangium</taxon>
    </lineage>
</organism>
<proteinExistence type="predicted"/>
<dbReference type="Proteomes" id="UP001596004">
    <property type="component" value="Unassembled WGS sequence"/>
</dbReference>